<dbReference type="GO" id="GO:0017004">
    <property type="term" value="P:cytochrome complex assembly"/>
    <property type="evidence" value="ECO:0007669"/>
    <property type="project" value="UniProtKB-KW"/>
</dbReference>
<reference evidence="6" key="1">
    <citation type="submission" date="2022-09" db="EMBL/GenBank/DDBJ databases">
        <title>Rhodovastum sp. nov. RN2-1 isolated from soil in Seongnam, South Korea.</title>
        <authorList>
            <person name="Le N.T."/>
        </authorList>
    </citation>
    <scope>NUCLEOTIDE SEQUENCE</scope>
    <source>
        <strain evidence="6">RN2-1</strain>
    </source>
</reference>
<dbReference type="GO" id="GO:0016209">
    <property type="term" value="F:antioxidant activity"/>
    <property type="evidence" value="ECO:0007669"/>
    <property type="project" value="InterPro"/>
</dbReference>
<dbReference type="Pfam" id="PF00578">
    <property type="entry name" value="AhpC-TSA"/>
    <property type="match status" value="1"/>
</dbReference>
<dbReference type="AlphaFoldDB" id="A0AA41YS68"/>
<sequence>MNSDRRTLLILPAALIGAGGVAVGGLAVWRLLRQELGDAVDPLGTPSVLTGRKVPPFRLPGLGGAGFGSLDLAAGQPVLVNFFAGWSRICVEQVVLLLDLKRHGVVIWGITFMEAPRNTAAFLERYGNPYARVAADEPGRVAVDWGVRGVPDTFLVNGEGIVKWHMSGPLTKPVVDRQLLPALRKVTS</sequence>
<dbReference type="InterPro" id="IPR013766">
    <property type="entry name" value="Thioredoxin_domain"/>
</dbReference>
<name>A0AA41YS68_9PROT</name>
<evidence type="ECO:0000256" key="4">
    <source>
        <dbReference type="ARBA" id="ARBA00023284"/>
    </source>
</evidence>
<evidence type="ECO:0000313" key="7">
    <source>
        <dbReference type="Proteomes" id="UP001165679"/>
    </source>
</evidence>
<proteinExistence type="predicted"/>
<comment type="caution">
    <text evidence="6">The sequence shown here is derived from an EMBL/GenBank/DDBJ whole genome shotgun (WGS) entry which is preliminary data.</text>
</comment>
<keyword evidence="7" id="KW-1185">Reference proteome</keyword>
<reference evidence="6" key="2">
    <citation type="submission" date="2022-10" db="EMBL/GenBank/DDBJ databases">
        <authorList>
            <person name="Trinh H.N."/>
        </authorList>
    </citation>
    <scope>NUCLEOTIDE SEQUENCE</scope>
    <source>
        <strain evidence="6">RN2-1</strain>
    </source>
</reference>
<dbReference type="PROSITE" id="PS51352">
    <property type="entry name" value="THIOREDOXIN_2"/>
    <property type="match status" value="1"/>
</dbReference>
<dbReference type="GO" id="GO:0030313">
    <property type="term" value="C:cell envelope"/>
    <property type="evidence" value="ECO:0007669"/>
    <property type="project" value="UniProtKB-SubCell"/>
</dbReference>
<evidence type="ECO:0000256" key="3">
    <source>
        <dbReference type="ARBA" id="ARBA00023157"/>
    </source>
</evidence>
<keyword evidence="4" id="KW-0676">Redox-active center</keyword>
<accession>A0AA41YS68</accession>
<dbReference type="RefSeq" id="WP_264716712.1">
    <property type="nucleotide sequence ID" value="NZ_JAPDNT010000049.1"/>
</dbReference>
<evidence type="ECO:0000256" key="2">
    <source>
        <dbReference type="ARBA" id="ARBA00022748"/>
    </source>
</evidence>
<dbReference type="Proteomes" id="UP001165679">
    <property type="component" value="Unassembled WGS sequence"/>
</dbReference>
<comment type="subcellular location">
    <subcellularLocation>
        <location evidence="1">Cell envelope</location>
    </subcellularLocation>
</comment>
<keyword evidence="2" id="KW-0201">Cytochrome c-type biogenesis</keyword>
<evidence type="ECO:0000256" key="1">
    <source>
        <dbReference type="ARBA" id="ARBA00004196"/>
    </source>
</evidence>
<protein>
    <submittedName>
        <fullName evidence="6">Redoxin domain-containing protein</fullName>
    </submittedName>
</protein>
<dbReference type="InterPro" id="IPR000866">
    <property type="entry name" value="AhpC/TSA"/>
</dbReference>
<dbReference type="PANTHER" id="PTHR42852:SF6">
    <property type="entry name" value="THIOL:DISULFIDE INTERCHANGE PROTEIN DSBE"/>
    <property type="match status" value="1"/>
</dbReference>
<dbReference type="GO" id="GO:0016491">
    <property type="term" value="F:oxidoreductase activity"/>
    <property type="evidence" value="ECO:0007669"/>
    <property type="project" value="InterPro"/>
</dbReference>
<gene>
    <name evidence="6" type="ORF">OL599_24650</name>
</gene>
<feature type="domain" description="Thioredoxin" evidence="5">
    <location>
        <begin position="48"/>
        <end position="185"/>
    </location>
</feature>
<dbReference type="Gene3D" id="3.40.30.10">
    <property type="entry name" value="Glutaredoxin"/>
    <property type="match status" value="1"/>
</dbReference>
<organism evidence="6 7">
    <name type="scientific">Limobrevibacterium gyesilva</name>
    <dbReference type="NCBI Taxonomy" id="2991712"/>
    <lineage>
        <taxon>Bacteria</taxon>
        <taxon>Pseudomonadati</taxon>
        <taxon>Pseudomonadota</taxon>
        <taxon>Alphaproteobacteria</taxon>
        <taxon>Acetobacterales</taxon>
        <taxon>Acetobacteraceae</taxon>
        <taxon>Limobrevibacterium</taxon>
    </lineage>
</organism>
<dbReference type="PANTHER" id="PTHR42852">
    <property type="entry name" value="THIOL:DISULFIDE INTERCHANGE PROTEIN DSBE"/>
    <property type="match status" value="1"/>
</dbReference>
<keyword evidence="3" id="KW-1015">Disulfide bond</keyword>
<dbReference type="InterPro" id="IPR050553">
    <property type="entry name" value="Thioredoxin_ResA/DsbE_sf"/>
</dbReference>
<dbReference type="SUPFAM" id="SSF52833">
    <property type="entry name" value="Thioredoxin-like"/>
    <property type="match status" value="1"/>
</dbReference>
<evidence type="ECO:0000313" key="6">
    <source>
        <dbReference type="EMBL" id="MCW3477746.1"/>
    </source>
</evidence>
<dbReference type="InterPro" id="IPR036249">
    <property type="entry name" value="Thioredoxin-like_sf"/>
</dbReference>
<dbReference type="EMBL" id="JAPDNT010000049">
    <property type="protein sequence ID" value="MCW3477746.1"/>
    <property type="molecule type" value="Genomic_DNA"/>
</dbReference>
<evidence type="ECO:0000259" key="5">
    <source>
        <dbReference type="PROSITE" id="PS51352"/>
    </source>
</evidence>